<name>A0AAD4C506_BOLED</name>
<feature type="compositionally biased region" description="Polar residues" evidence="1">
    <location>
        <begin position="193"/>
        <end position="208"/>
    </location>
</feature>
<feature type="region of interest" description="Disordered" evidence="1">
    <location>
        <begin position="583"/>
        <end position="765"/>
    </location>
</feature>
<feature type="compositionally biased region" description="Polar residues" evidence="1">
    <location>
        <begin position="352"/>
        <end position="386"/>
    </location>
</feature>
<feature type="region of interest" description="Disordered" evidence="1">
    <location>
        <begin position="1047"/>
        <end position="1070"/>
    </location>
</feature>
<accession>A0AAD4C506</accession>
<reference evidence="2" key="1">
    <citation type="submission" date="2019-10" db="EMBL/GenBank/DDBJ databases">
        <authorList>
            <consortium name="DOE Joint Genome Institute"/>
            <person name="Kuo A."/>
            <person name="Miyauchi S."/>
            <person name="Kiss E."/>
            <person name="Drula E."/>
            <person name="Kohler A."/>
            <person name="Sanchez-Garcia M."/>
            <person name="Andreopoulos B."/>
            <person name="Barry K.W."/>
            <person name="Bonito G."/>
            <person name="Buee M."/>
            <person name="Carver A."/>
            <person name="Chen C."/>
            <person name="Cichocki N."/>
            <person name="Clum A."/>
            <person name="Culley D."/>
            <person name="Crous P.W."/>
            <person name="Fauchery L."/>
            <person name="Girlanda M."/>
            <person name="Hayes R."/>
            <person name="Keri Z."/>
            <person name="LaButti K."/>
            <person name="Lipzen A."/>
            <person name="Lombard V."/>
            <person name="Magnuson J."/>
            <person name="Maillard F."/>
            <person name="Morin E."/>
            <person name="Murat C."/>
            <person name="Nolan M."/>
            <person name="Ohm R."/>
            <person name="Pangilinan J."/>
            <person name="Pereira M."/>
            <person name="Perotto S."/>
            <person name="Peter M."/>
            <person name="Riley R."/>
            <person name="Sitrit Y."/>
            <person name="Stielow B."/>
            <person name="Szollosi G."/>
            <person name="Zifcakova L."/>
            <person name="Stursova M."/>
            <person name="Spatafora J.W."/>
            <person name="Tedersoo L."/>
            <person name="Vaario L.-M."/>
            <person name="Yamada A."/>
            <person name="Yan M."/>
            <person name="Wang P."/>
            <person name="Xu J."/>
            <person name="Bruns T."/>
            <person name="Baldrian P."/>
            <person name="Vilgalys R."/>
            <person name="Henrissat B."/>
            <person name="Grigoriev I.V."/>
            <person name="Hibbett D."/>
            <person name="Nagy L.G."/>
            <person name="Martin F.M."/>
        </authorList>
    </citation>
    <scope>NUCLEOTIDE SEQUENCE</scope>
    <source>
        <strain evidence="2">BED1</strain>
    </source>
</reference>
<organism evidence="2 3">
    <name type="scientific">Boletus edulis BED1</name>
    <dbReference type="NCBI Taxonomy" id="1328754"/>
    <lineage>
        <taxon>Eukaryota</taxon>
        <taxon>Fungi</taxon>
        <taxon>Dikarya</taxon>
        <taxon>Basidiomycota</taxon>
        <taxon>Agaricomycotina</taxon>
        <taxon>Agaricomycetes</taxon>
        <taxon>Agaricomycetidae</taxon>
        <taxon>Boletales</taxon>
        <taxon>Boletineae</taxon>
        <taxon>Boletaceae</taxon>
        <taxon>Boletoideae</taxon>
        <taxon>Boletus</taxon>
    </lineage>
</organism>
<dbReference type="AlphaFoldDB" id="A0AAD4C506"/>
<reference evidence="2" key="2">
    <citation type="journal article" date="2020" name="Nat. Commun.">
        <title>Large-scale genome sequencing of mycorrhizal fungi provides insights into the early evolution of symbiotic traits.</title>
        <authorList>
            <person name="Miyauchi S."/>
            <person name="Kiss E."/>
            <person name="Kuo A."/>
            <person name="Drula E."/>
            <person name="Kohler A."/>
            <person name="Sanchez-Garcia M."/>
            <person name="Morin E."/>
            <person name="Andreopoulos B."/>
            <person name="Barry K.W."/>
            <person name="Bonito G."/>
            <person name="Buee M."/>
            <person name="Carver A."/>
            <person name="Chen C."/>
            <person name="Cichocki N."/>
            <person name="Clum A."/>
            <person name="Culley D."/>
            <person name="Crous P.W."/>
            <person name="Fauchery L."/>
            <person name="Girlanda M."/>
            <person name="Hayes R.D."/>
            <person name="Keri Z."/>
            <person name="LaButti K."/>
            <person name="Lipzen A."/>
            <person name="Lombard V."/>
            <person name="Magnuson J."/>
            <person name="Maillard F."/>
            <person name="Murat C."/>
            <person name="Nolan M."/>
            <person name="Ohm R.A."/>
            <person name="Pangilinan J."/>
            <person name="Pereira M.F."/>
            <person name="Perotto S."/>
            <person name="Peter M."/>
            <person name="Pfister S."/>
            <person name="Riley R."/>
            <person name="Sitrit Y."/>
            <person name="Stielow J.B."/>
            <person name="Szollosi G."/>
            <person name="Zifcakova L."/>
            <person name="Stursova M."/>
            <person name="Spatafora J.W."/>
            <person name="Tedersoo L."/>
            <person name="Vaario L.M."/>
            <person name="Yamada A."/>
            <person name="Yan M."/>
            <person name="Wang P."/>
            <person name="Xu J."/>
            <person name="Bruns T."/>
            <person name="Baldrian P."/>
            <person name="Vilgalys R."/>
            <person name="Dunand C."/>
            <person name="Henrissat B."/>
            <person name="Grigoriev I.V."/>
            <person name="Hibbett D."/>
            <person name="Nagy L.G."/>
            <person name="Martin F.M."/>
        </authorList>
    </citation>
    <scope>NUCLEOTIDE SEQUENCE</scope>
    <source>
        <strain evidence="2">BED1</strain>
    </source>
</reference>
<feature type="region of interest" description="Disordered" evidence="1">
    <location>
        <begin position="145"/>
        <end position="172"/>
    </location>
</feature>
<feature type="compositionally biased region" description="Polar residues" evidence="1">
    <location>
        <begin position="454"/>
        <end position="464"/>
    </location>
</feature>
<feature type="region of interest" description="Disordered" evidence="1">
    <location>
        <begin position="865"/>
        <end position="915"/>
    </location>
</feature>
<keyword evidence="3" id="KW-1185">Reference proteome</keyword>
<feature type="compositionally biased region" description="Polar residues" evidence="1">
    <location>
        <begin position="234"/>
        <end position="243"/>
    </location>
</feature>
<feature type="region of interest" description="Disordered" evidence="1">
    <location>
        <begin position="185"/>
        <end position="401"/>
    </location>
</feature>
<feature type="region of interest" description="Disordered" evidence="1">
    <location>
        <begin position="798"/>
        <end position="821"/>
    </location>
</feature>
<feature type="compositionally biased region" description="Low complexity" evidence="1">
    <location>
        <begin position="48"/>
        <end position="62"/>
    </location>
</feature>
<evidence type="ECO:0000313" key="2">
    <source>
        <dbReference type="EMBL" id="KAF8448689.1"/>
    </source>
</evidence>
<dbReference type="EMBL" id="WHUW01000003">
    <property type="protein sequence ID" value="KAF8448689.1"/>
    <property type="molecule type" value="Genomic_DNA"/>
</dbReference>
<feature type="region of interest" description="Disordered" evidence="1">
    <location>
        <begin position="1"/>
        <end position="91"/>
    </location>
</feature>
<sequence length="1125" mass="118413">MSSSKGVETRSESKQQAGRSSKPKTRPRPPRAPPTHSPFVCGPLTRHTATGGPEAGATGAAASYQQSHPFSQNQTQPHSQLHPQTEPYSHSTQNLLLGLLSAIPFTSPSDTVANTTPEQQAVFLSALQGLLANPHLLQLATTSTGLSASSGQKTAENKPVCGGSNADDDADSDIVILDSSTIDTTAFRKPNHRQLTASDNDTTGQESPMPSGEGTDLSPLPAGTPPSEQEDAPASSQTLTPSVTPKAETPTLKYVSVGRTERGNETSSHPLDIDMPATPTPSRARKRKLDEYTQGEAQLSTSTSPPSPSPSSLRTSNPGRALITRRVLSSPTRKRKLVSSPTVRLPSMMDSMRSTATSGSRLQVSSSSFSTHGRSASLATNKNADQSGMLGSGPLKSKGDHPDIMTAPSNIASGKTSLKRRLNLNLNEFMEEREARKNTKVRKRPSSGRKLETEGSNASQAGPSLSANLVSTLRHTQSSPSRPFCWSHAVASSPPSACQPLSVLGAAVSSPVSLSATTSTSTAPNPLKNFVLPAWARTSTSMLPRLSDEVLARQRAEREAKEAQISLRRREAAKAKRRRLCAAERLSKESSDEDDAVANDPIPRTLQSSSIVTRSAPLMAPPPPSLPVFASDAVEPIPSSPPQSHRHPAPSVAPSTPPRKSLSPGSAPYRTPSKSGSCSLFTPSGQDPESLFTPSTPSVTLSFTRVTPRSPTLFHRSGAKKSPRKSVPQTPKRNSINHQTPRSSRSGRNAPFVSPNLAMRPPQSRTGMGTRAFLLPPSSPCMLRTPHRQNQMRSEVPEASAPIVPGDSGIVKQESPSEKQNVEKGIDVLGCEMKGALLEKNPSIPPVECSPTRLIGDDNQETNELRDIASNGDGSQVGEEYASSPLPPSSPLPCSPSSSPARHHDSDFDTPTINNFVVPDSDILLPSASDSDASRGPADTTWLSDDACATSWFTDPETSAWLTETETWLTDTEGGGPLLTDSDGAWLSDSDAIFGDMSSLPPSSASNWLSDDADVDTDGEVGQGQDGGFDTAAFERAFAALVERGGRSIGSNGEGNGSSSGATIGTHGTGEVEPEFWASMQPLLGANLALDDASLLGAMTGGAVGTNDKDKVVQGIQGLLDGSVG</sequence>
<gene>
    <name evidence="2" type="ORF">L210DRAFT_2619475</name>
</gene>
<feature type="compositionally biased region" description="Polar residues" evidence="1">
    <location>
        <begin position="63"/>
        <end position="91"/>
    </location>
</feature>
<feature type="compositionally biased region" description="Pro residues" evidence="1">
    <location>
        <begin position="885"/>
        <end position="894"/>
    </location>
</feature>
<feature type="compositionally biased region" description="Polar residues" evidence="1">
    <location>
        <begin position="727"/>
        <end position="747"/>
    </location>
</feature>
<feature type="region of interest" description="Disordered" evidence="1">
    <location>
        <begin position="431"/>
        <end position="464"/>
    </location>
</feature>
<evidence type="ECO:0000256" key="1">
    <source>
        <dbReference type="SAM" id="MobiDB-lite"/>
    </source>
</evidence>
<protein>
    <submittedName>
        <fullName evidence="2">Uncharacterized protein</fullName>
    </submittedName>
</protein>
<evidence type="ECO:0000313" key="3">
    <source>
        <dbReference type="Proteomes" id="UP001194468"/>
    </source>
</evidence>
<feature type="compositionally biased region" description="Basic residues" evidence="1">
    <location>
        <begin position="438"/>
        <end position="447"/>
    </location>
</feature>
<dbReference type="Proteomes" id="UP001194468">
    <property type="component" value="Unassembled WGS sequence"/>
</dbReference>
<proteinExistence type="predicted"/>
<feature type="compositionally biased region" description="Polar residues" evidence="1">
    <location>
        <begin position="672"/>
        <end position="710"/>
    </location>
</feature>
<comment type="caution">
    <text evidence="2">The sequence shown here is derived from an EMBL/GenBank/DDBJ whole genome shotgun (WGS) entry which is preliminary data.</text>
</comment>